<accession>A0A975TZF4</accession>
<evidence type="ECO:0000313" key="3">
    <source>
        <dbReference type="EMBL" id="QXM23401.1"/>
    </source>
</evidence>
<dbReference type="AlphaFoldDB" id="A0A975TZF4"/>
<dbReference type="RefSeq" id="WP_218284261.1">
    <property type="nucleotide sequence ID" value="NZ_CP076448.1"/>
</dbReference>
<organism evidence="3 4">
    <name type="scientific">Elioraea tepida</name>
    <dbReference type="NCBI Taxonomy" id="2843330"/>
    <lineage>
        <taxon>Bacteria</taxon>
        <taxon>Pseudomonadati</taxon>
        <taxon>Pseudomonadota</taxon>
        <taxon>Alphaproteobacteria</taxon>
        <taxon>Acetobacterales</taxon>
        <taxon>Elioraeaceae</taxon>
        <taxon>Elioraea</taxon>
    </lineage>
</organism>
<evidence type="ECO:0000313" key="4">
    <source>
        <dbReference type="Proteomes" id="UP000694001"/>
    </source>
</evidence>
<sequence length="69" mass="7165">MGLFPSLASYLCWHRGVALIGPAASGPFLHLMPLFSAALAVPLLGEAVRPFHALGLVLILAGVAMAGRR</sequence>
<gene>
    <name evidence="3" type="ORF">KO353_08570</name>
</gene>
<dbReference type="GO" id="GO:0016020">
    <property type="term" value="C:membrane"/>
    <property type="evidence" value="ECO:0007669"/>
    <property type="project" value="InterPro"/>
</dbReference>
<dbReference type="Pfam" id="PF00892">
    <property type="entry name" value="EamA"/>
    <property type="match status" value="1"/>
</dbReference>
<dbReference type="EMBL" id="CP076448">
    <property type="protein sequence ID" value="QXM23401.1"/>
    <property type="molecule type" value="Genomic_DNA"/>
</dbReference>
<keyword evidence="1" id="KW-0472">Membrane</keyword>
<reference evidence="3" key="1">
    <citation type="submission" date="2021-06" db="EMBL/GenBank/DDBJ databases">
        <title>Elioraea tepida, sp. nov., a moderately thermophilic aerobic anoxygenic phototrophic bacterium isolated from an alkaline siliceous hot spring mat community in Yellowstone National Park, WY, USA.</title>
        <authorList>
            <person name="Saini M.K."/>
            <person name="Yoshida S."/>
            <person name="Sebastian A."/>
            <person name="Hirose S."/>
            <person name="Hara E."/>
            <person name="Tamaki H."/>
            <person name="Soulier N.T."/>
            <person name="Albert I."/>
            <person name="Hanada S."/>
            <person name="Bryant D.A."/>
            <person name="Tank M."/>
        </authorList>
    </citation>
    <scope>NUCLEOTIDE SEQUENCE</scope>
    <source>
        <strain evidence="3">MS-P2</strain>
    </source>
</reference>
<dbReference type="Proteomes" id="UP000694001">
    <property type="component" value="Chromosome"/>
</dbReference>
<proteinExistence type="predicted"/>
<feature type="domain" description="EamA" evidence="2">
    <location>
        <begin position="1"/>
        <end position="66"/>
    </location>
</feature>
<evidence type="ECO:0000256" key="1">
    <source>
        <dbReference type="SAM" id="Phobius"/>
    </source>
</evidence>
<keyword evidence="1" id="KW-0812">Transmembrane</keyword>
<feature type="transmembrane region" description="Helical" evidence="1">
    <location>
        <begin position="49"/>
        <end position="67"/>
    </location>
</feature>
<evidence type="ECO:0000259" key="2">
    <source>
        <dbReference type="Pfam" id="PF00892"/>
    </source>
</evidence>
<dbReference type="KEGG" id="elio:KO353_08570"/>
<protein>
    <submittedName>
        <fullName evidence="3">DMT family transporter</fullName>
    </submittedName>
</protein>
<keyword evidence="1" id="KW-1133">Transmembrane helix</keyword>
<dbReference type="InterPro" id="IPR000620">
    <property type="entry name" value="EamA_dom"/>
</dbReference>
<keyword evidence="4" id="KW-1185">Reference proteome</keyword>
<name>A0A975TZF4_9PROT</name>